<dbReference type="PANTHER" id="PTHR35910">
    <property type="entry name" value="2EXR DOMAIN-CONTAINING PROTEIN"/>
    <property type="match status" value="1"/>
</dbReference>
<accession>A0A2J6TBH0</accession>
<dbReference type="EMBL" id="KZ613790">
    <property type="protein sequence ID" value="PMD60366.1"/>
    <property type="molecule type" value="Genomic_DNA"/>
</dbReference>
<dbReference type="Pfam" id="PF20150">
    <property type="entry name" value="2EXR"/>
    <property type="match status" value="1"/>
</dbReference>
<evidence type="ECO:0000256" key="1">
    <source>
        <dbReference type="SAM" id="MobiDB-lite"/>
    </source>
</evidence>
<evidence type="ECO:0000259" key="2">
    <source>
        <dbReference type="Pfam" id="PF20150"/>
    </source>
</evidence>
<dbReference type="InParanoid" id="A0A2J6TBH0"/>
<gene>
    <name evidence="3" type="ORF">K444DRAFT_663187</name>
</gene>
<feature type="compositionally biased region" description="Polar residues" evidence="1">
    <location>
        <begin position="57"/>
        <end position="67"/>
    </location>
</feature>
<proteinExistence type="predicted"/>
<sequence>MADVNNFQSFPHFSQLPKEVRLMIWEMALPCPRIVSVEMRSLRKTYLEWEREKEVSNKTAENTSDSETMPEASRATSLDCERPGVDPPPIDGHLPGIKSNTPPPQILLACHESFAVATKFYERVFSIHPSSPETYFNFYQDTLYIRHDTFSWYSEGAESIIDGLVCFSVHNDKELNRVKNLAVLLDPKSIVSVEEWLVGLLCFFRGVERLSLVVQHYHQDDFASPLCLIEPIDVDAAWLNLQLFLSDPYKQEEIPEIPSNDNMGLADVDLEVLRVAIEAEMGQDYVAPKIECGVIVTRDFKEYLDSLLERCLFDSG</sequence>
<dbReference type="AlphaFoldDB" id="A0A2J6TBH0"/>
<dbReference type="GeneID" id="36594881"/>
<dbReference type="Proteomes" id="UP000235371">
    <property type="component" value="Unassembled WGS sequence"/>
</dbReference>
<organism evidence="3 4">
    <name type="scientific">Hyaloscypha bicolor E</name>
    <dbReference type="NCBI Taxonomy" id="1095630"/>
    <lineage>
        <taxon>Eukaryota</taxon>
        <taxon>Fungi</taxon>
        <taxon>Dikarya</taxon>
        <taxon>Ascomycota</taxon>
        <taxon>Pezizomycotina</taxon>
        <taxon>Leotiomycetes</taxon>
        <taxon>Helotiales</taxon>
        <taxon>Hyaloscyphaceae</taxon>
        <taxon>Hyaloscypha</taxon>
        <taxon>Hyaloscypha bicolor</taxon>
    </lineage>
</organism>
<dbReference type="PANTHER" id="PTHR35910:SF6">
    <property type="entry name" value="2EXR DOMAIN-CONTAINING PROTEIN"/>
    <property type="match status" value="1"/>
</dbReference>
<reference evidence="3 4" key="1">
    <citation type="submission" date="2016-04" db="EMBL/GenBank/DDBJ databases">
        <title>A degradative enzymes factory behind the ericoid mycorrhizal symbiosis.</title>
        <authorList>
            <consortium name="DOE Joint Genome Institute"/>
            <person name="Martino E."/>
            <person name="Morin E."/>
            <person name="Grelet G."/>
            <person name="Kuo A."/>
            <person name="Kohler A."/>
            <person name="Daghino S."/>
            <person name="Barry K."/>
            <person name="Choi C."/>
            <person name="Cichocki N."/>
            <person name="Clum A."/>
            <person name="Copeland A."/>
            <person name="Hainaut M."/>
            <person name="Haridas S."/>
            <person name="Labutti K."/>
            <person name="Lindquist E."/>
            <person name="Lipzen A."/>
            <person name="Khouja H.-R."/>
            <person name="Murat C."/>
            <person name="Ohm R."/>
            <person name="Olson A."/>
            <person name="Spatafora J."/>
            <person name="Veneault-Fourrey C."/>
            <person name="Henrissat B."/>
            <person name="Grigoriev I."/>
            <person name="Martin F."/>
            <person name="Perotto S."/>
        </authorList>
    </citation>
    <scope>NUCLEOTIDE SEQUENCE [LARGE SCALE GENOMIC DNA]</scope>
    <source>
        <strain evidence="3 4">E</strain>
    </source>
</reference>
<name>A0A2J6TBH0_9HELO</name>
<dbReference type="OrthoDB" id="3557569at2759"/>
<keyword evidence="4" id="KW-1185">Reference proteome</keyword>
<protein>
    <recommendedName>
        <fullName evidence="2">2EXR domain-containing protein</fullName>
    </recommendedName>
</protein>
<evidence type="ECO:0000313" key="4">
    <source>
        <dbReference type="Proteomes" id="UP000235371"/>
    </source>
</evidence>
<dbReference type="RefSeq" id="XP_024737270.1">
    <property type="nucleotide sequence ID" value="XM_024886804.1"/>
</dbReference>
<dbReference type="InterPro" id="IPR045518">
    <property type="entry name" value="2EXR"/>
</dbReference>
<feature type="region of interest" description="Disordered" evidence="1">
    <location>
        <begin position="53"/>
        <end position="97"/>
    </location>
</feature>
<feature type="domain" description="2EXR" evidence="2">
    <location>
        <begin position="10"/>
        <end position="143"/>
    </location>
</feature>
<evidence type="ECO:0000313" key="3">
    <source>
        <dbReference type="EMBL" id="PMD60366.1"/>
    </source>
</evidence>